<feature type="binding site" evidence="9">
    <location>
        <position position="308"/>
    </location>
    <ligand>
        <name>K(+)</name>
        <dbReference type="ChEBI" id="CHEBI:29103"/>
    </ligand>
</feature>
<feature type="binding site" evidence="9">
    <location>
        <position position="273"/>
    </location>
    <ligand>
        <name>substrate</name>
    </ligand>
</feature>
<feature type="binding site" evidence="9">
    <location>
        <position position="267"/>
    </location>
    <ligand>
        <name>K(+)</name>
        <dbReference type="ChEBI" id="CHEBI:29103"/>
    </ligand>
</feature>
<dbReference type="RefSeq" id="WP_161975182.1">
    <property type="nucleotide sequence ID" value="NZ_BIFR01000001.1"/>
</dbReference>
<dbReference type="InterPro" id="IPR011877">
    <property type="entry name" value="Ribokinase"/>
</dbReference>
<comment type="pathway">
    <text evidence="9">Carbohydrate metabolism; D-ribose degradation; D-ribose 5-phosphate from beta-D-ribopyranose: step 2/2.</text>
</comment>
<evidence type="ECO:0000313" key="11">
    <source>
        <dbReference type="EMBL" id="GCE10312.1"/>
    </source>
</evidence>
<comment type="subunit">
    <text evidence="9">Homodimer.</text>
</comment>
<evidence type="ECO:0000256" key="6">
    <source>
        <dbReference type="ARBA" id="ARBA00022842"/>
    </source>
</evidence>
<dbReference type="Proteomes" id="UP000287352">
    <property type="component" value="Unassembled WGS sequence"/>
</dbReference>
<feature type="binding site" evidence="9">
    <location>
        <begin position="11"/>
        <end position="13"/>
    </location>
    <ligand>
        <name>substrate</name>
    </ligand>
</feature>
<comment type="caution">
    <text evidence="9">Lacks conserved residue(s) required for the propagation of feature annotation.</text>
</comment>
<feature type="active site" description="Proton acceptor" evidence="9">
    <location>
        <position position="273"/>
    </location>
</feature>
<keyword evidence="3 9" id="KW-0547">Nucleotide-binding</keyword>
<dbReference type="Gene3D" id="3.40.1190.20">
    <property type="match status" value="1"/>
</dbReference>
<dbReference type="Pfam" id="PF00294">
    <property type="entry name" value="PfkB"/>
    <property type="match status" value="1"/>
</dbReference>
<dbReference type="InterPro" id="IPR029056">
    <property type="entry name" value="Ribokinase-like"/>
</dbReference>
<dbReference type="SUPFAM" id="SSF53613">
    <property type="entry name" value="Ribokinase-like"/>
    <property type="match status" value="1"/>
</dbReference>
<evidence type="ECO:0000256" key="3">
    <source>
        <dbReference type="ARBA" id="ARBA00022741"/>
    </source>
</evidence>
<feature type="binding site" evidence="9">
    <location>
        <position position="312"/>
    </location>
    <ligand>
        <name>K(+)</name>
        <dbReference type="ChEBI" id="CHEBI:29103"/>
    </ligand>
</feature>
<comment type="subcellular location">
    <subcellularLocation>
        <location evidence="9">Cytoplasm</location>
    </subcellularLocation>
</comment>
<comment type="catalytic activity">
    <reaction evidence="9">
        <text>D-ribose + ATP = D-ribose 5-phosphate + ADP + H(+)</text>
        <dbReference type="Rhea" id="RHEA:13697"/>
        <dbReference type="ChEBI" id="CHEBI:15378"/>
        <dbReference type="ChEBI" id="CHEBI:30616"/>
        <dbReference type="ChEBI" id="CHEBI:47013"/>
        <dbReference type="ChEBI" id="CHEBI:78346"/>
        <dbReference type="ChEBI" id="CHEBI:456216"/>
        <dbReference type="EC" id="2.7.1.15"/>
    </reaction>
</comment>
<comment type="activity regulation">
    <text evidence="9">Activated by a monovalent cation that binds near, but not in, the active site. The most likely occupant of the site in vivo is potassium. Ion binding induces a conformational change that may alter substrate affinity.</text>
</comment>
<dbReference type="EC" id="2.7.1.15" evidence="9"/>
<dbReference type="PANTHER" id="PTHR10584:SF166">
    <property type="entry name" value="RIBOKINASE"/>
    <property type="match status" value="1"/>
</dbReference>
<feature type="binding site" evidence="9">
    <location>
        <position position="195"/>
    </location>
    <ligand>
        <name>ATP</name>
        <dbReference type="ChEBI" id="CHEBI:30616"/>
    </ligand>
</feature>
<evidence type="ECO:0000256" key="8">
    <source>
        <dbReference type="ARBA" id="ARBA00023277"/>
    </source>
</evidence>
<feature type="binding site" evidence="9">
    <location>
        <position position="269"/>
    </location>
    <ligand>
        <name>K(+)</name>
        <dbReference type="ChEBI" id="CHEBI:29103"/>
    </ligand>
</feature>
<keyword evidence="12" id="KW-1185">Reference proteome</keyword>
<feature type="domain" description="Carbohydrate kinase PfkB" evidence="10">
    <location>
        <begin position="2"/>
        <end position="315"/>
    </location>
</feature>
<keyword evidence="7 9" id="KW-0630">Potassium</keyword>
<comment type="function">
    <text evidence="9">Catalyzes the phosphorylation of ribose at O-5 in a reaction requiring ATP and magnesium. The resulting D-ribose-5-phosphate can then be used either for sythesis of nucleotides, histidine, and tryptophan, or as a component of the pentose phosphate pathway.</text>
</comment>
<protein>
    <recommendedName>
        <fullName evidence="9">Ribokinase</fullName>
        <shortName evidence="9">RK</shortName>
        <ecNumber evidence="9">2.7.1.15</ecNumber>
    </recommendedName>
</protein>
<feature type="binding site" evidence="9">
    <location>
        <begin position="272"/>
        <end position="273"/>
    </location>
    <ligand>
        <name>ATP</name>
        <dbReference type="ChEBI" id="CHEBI:30616"/>
    </ligand>
</feature>
<dbReference type="UniPathway" id="UPA00916">
    <property type="reaction ID" value="UER00889"/>
</dbReference>
<evidence type="ECO:0000313" key="12">
    <source>
        <dbReference type="Proteomes" id="UP000287352"/>
    </source>
</evidence>
<dbReference type="GO" id="GO:0005524">
    <property type="term" value="F:ATP binding"/>
    <property type="evidence" value="ECO:0007669"/>
    <property type="project" value="UniProtKB-UniRule"/>
</dbReference>
<keyword evidence="6 9" id="KW-0460">Magnesium</keyword>
<dbReference type="PRINTS" id="PR00990">
    <property type="entry name" value="RIBOKINASE"/>
</dbReference>
<dbReference type="GO" id="GO:0004747">
    <property type="term" value="F:ribokinase activity"/>
    <property type="evidence" value="ECO:0007669"/>
    <property type="project" value="UniProtKB-UniRule"/>
</dbReference>
<keyword evidence="1 9" id="KW-0808">Transferase</keyword>
<dbReference type="GO" id="GO:0005829">
    <property type="term" value="C:cytosol"/>
    <property type="evidence" value="ECO:0007669"/>
    <property type="project" value="TreeGrafter"/>
</dbReference>
<feature type="binding site" evidence="9">
    <location>
        <position position="149"/>
    </location>
    <ligand>
        <name>substrate</name>
    </ligand>
</feature>
<evidence type="ECO:0000256" key="2">
    <source>
        <dbReference type="ARBA" id="ARBA00022723"/>
    </source>
</evidence>
<feature type="binding site" evidence="9">
    <location>
        <position position="303"/>
    </location>
    <ligand>
        <name>K(+)</name>
        <dbReference type="ChEBI" id="CHEBI:29103"/>
    </ligand>
</feature>
<sequence>MGRVVVLGSLITDLVARAPRLPYPGESLLGNDFDTFQGGKGINQAIAARRLGAHVSLVGRVGIDTFGDEFFPILAAEEISSAFIQRDPTIGTGVSLVIIAEETGQNVIVANPRANLAVPAETVIQALETAAAEAQKEGSGTGLFLTQCETSRVSYLEGLRHARMLGMTTILNAAPIPREPLSDELFHLVDILIVNEVEAAALTQRPVTSLEAAQEAAEDLLKKGPKHVVITMGEQGALWSTYQQDSPTPLPATEHQHLPPFAVKAVDATAAGDAFCGALAAHLVQNIPLPQALQRASAAGAVTVTRKGAIASLPTVHEVDELLQPH</sequence>
<dbReference type="HAMAP" id="MF_01987">
    <property type="entry name" value="Ribokinase"/>
    <property type="match status" value="1"/>
</dbReference>
<gene>
    <name evidence="11" type="primary">rbsK_1</name>
    <name evidence="9" type="synonym">rbsK</name>
    <name evidence="11" type="ORF">KTT_01710</name>
</gene>
<dbReference type="PANTHER" id="PTHR10584">
    <property type="entry name" value="SUGAR KINASE"/>
    <property type="match status" value="1"/>
</dbReference>
<evidence type="ECO:0000256" key="1">
    <source>
        <dbReference type="ARBA" id="ARBA00022679"/>
    </source>
</evidence>
<evidence type="ECO:0000259" key="10">
    <source>
        <dbReference type="Pfam" id="PF00294"/>
    </source>
</evidence>
<dbReference type="GO" id="GO:0019303">
    <property type="term" value="P:D-ribose catabolic process"/>
    <property type="evidence" value="ECO:0007669"/>
    <property type="project" value="UniProtKB-UniRule"/>
</dbReference>
<evidence type="ECO:0000256" key="4">
    <source>
        <dbReference type="ARBA" id="ARBA00022777"/>
    </source>
</evidence>
<evidence type="ECO:0000256" key="5">
    <source>
        <dbReference type="ARBA" id="ARBA00022840"/>
    </source>
</evidence>
<dbReference type="CDD" id="cd01174">
    <property type="entry name" value="ribokinase"/>
    <property type="match status" value="1"/>
</dbReference>
<keyword evidence="2 9" id="KW-0479">Metal-binding</keyword>
<comment type="cofactor">
    <cofactor evidence="9">
        <name>Mg(2+)</name>
        <dbReference type="ChEBI" id="CHEBI:18420"/>
    </cofactor>
    <text evidence="9">Requires a divalent cation, most likely magnesium in vivo, as an electrophilic catalyst to aid phosphoryl group transfer. It is the chelate of the metal and the nucleotide that is the actual substrate.</text>
</comment>
<reference evidence="12" key="1">
    <citation type="submission" date="2018-12" db="EMBL/GenBank/DDBJ databases">
        <title>Tengunoibacter tsumagoiensis gen. nov., sp. nov., Dictyobacter kobayashii sp. nov., D. alpinus sp. nov., and D. joshuensis sp. nov. and description of Dictyobacteraceae fam. nov. within the order Ktedonobacterales isolated from Tengu-no-mugimeshi.</title>
        <authorList>
            <person name="Wang C.M."/>
            <person name="Zheng Y."/>
            <person name="Sakai Y."/>
            <person name="Toyoda A."/>
            <person name="Minakuchi Y."/>
            <person name="Abe K."/>
            <person name="Yokota A."/>
            <person name="Yabe S."/>
        </authorList>
    </citation>
    <scope>NUCLEOTIDE SEQUENCE [LARGE SCALE GENOMIC DNA]</scope>
    <source>
        <strain evidence="12">Uno3</strain>
    </source>
</reference>
<accession>A0A401ZU22</accession>
<keyword evidence="8 9" id="KW-0119">Carbohydrate metabolism</keyword>
<feature type="binding site" evidence="9">
    <location>
        <begin position="39"/>
        <end position="43"/>
    </location>
    <ligand>
        <name>substrate</name>
    </ligand>
</feature>
<dbReference type="EMBL" id="BIFR01000001">
    <property type="protein sequence ID" value="GCE10312.1"/>
    <property type="molecule type" value="Genomic_DNA"/>
</dbReference>
<dbReference type="AlphaFoldDB" id="A0A401ZU22"/>
<evidence type="ECO:0000256" key="7">
    <source>
        <dbReference type="ARBA" id="ARBA00022958"/>
    </source>
</evidence>
<evidence type="ECO:0000256" key="9">
    <source>
        <dbReference type="HAMAP-Rule" id="MF_01987"/>
    </source>
</evidence>
<comment type="similarity">
    <text evidence="9">Belongs to the carbohydrate kinase PfkB family. Ribokinase subfamily.</text>
</comment>
<comment type="caution">
    <text evidence="11">The sequence shown here is derived from an EMBL/GenBank/DDBJ whole genome shotgun (WGS) entry which is preliminary data.</text>
</comment>
<organism evidence="11 12">
    <name type="scientific">Tengunoibacter tsumagoiensis</name>
    <dbReference type="NCBI Taxonomy" id="2014871"/>
    <lineage>
        <taxon>Bacteria</taxon>
        <taxon>Bacillati</taxon>
        <taxon>Chloroflexota</taxon>
        <taxon>Ktedonobacteria</taxon>
        <taxon>Ktedonobacterales</taxon>
        <taxon>Dictyobacteraceae</taxon>
        <taxon>Tengunoibacter</taxon>
    </lineage>
</organism>
<keyword evidence="5 9" id="KW-0067">ATP-binding</keyword>
<proteinExistence type="inferred from homology"/>
<feature type="binding site" evidence="9">
    <location>
        <position position="306"/>
    </location>
    <ligand>
        <name>K(+)</name>
        <dbReference type="ChEBI" id="CHEBI:29103"/>
    </ligand>
</feature>
<name>A0A401ZU22_9CHLR</name>
<keyword evidence="4 9" id="KW-0418">Kinase</keyword>
<feature type="binding site" evidence="9">
    <location>
        <begin position="231"/>
        <end position="236"/>
    </location>
    <ligand>
        <name>ATP</name>
        <dbReference type="ChEBI" id="CHEBI:30616"/>
    </ligand>
</feature>
<dbReference type="InterPro" id="IPR002139">
    <property type="entry name" value="Ribo/fructo_kinase"/>
</dbReference>
<dbReference type="InterPro" id="IPR011611">
    <property type="entry name" value="PfkB_dom"/>
</dbReference>
<dbReference type="GO" id="GO:0046872">
    <property type="term" value="F:metal ion binding"/>
    <property type="evidence" value="ECO:0007669"/>
    <property type="project" value="UniProtKB-KW"/>
</dbReference>
<keyword evidence="9" id="KW-0963">Cytoplasm</keyword>